<accession>A0A426X6L7</accession>
<comment type="caution">
    <text evidence="9">The sequence shown here is derived from an EMBL/GenBank/DDBJ whole genome shotgun (WGS) entry which is preliminary data.</text>
</comment>
<feature type="region of interest" description="Disordered" evidence="5">
    <location>
        <begin position="88"/>
        <end position="115"/>
    </location>
</feature>
<dbReference type="InterPro" id="IPR002004">
    <property type="entry name" value="PABP_HYD_C"/>
</dbReference>
<dbReference type="Gene3D" id="3.30.70.330">
    <property type="match status" value="3"/>
</dbReference>
<evidence type="ECO:0000256" key="5">
    <source>
        <dbReference type="SAM" id="MobiDB-lite"/>
    </source>
</evidence>
<sequence>MTRSCPAQPVRFDLSISDHKLCHRSMCSRIRNPRQPRHDTFQPCRVRRHRTASVTPSRHIRWRRMPQRNGAGPASTAGDGCFEREKKKKGEMAPVQLRPQATVAPGSAGGSPSSSTSLYVGELDLRVTDAQLYDVFSQIGQVVSARVCRDVYSCRSLGYGYVNFTDAADGLEEDGKSKCFGFVNFENPDDAAQAVQVMRDEDGVSKGCGFVAFQSPEDASRAWGLWDHVIVIAWVFVFGFQQSLVPGKSRHGTAAPSANFWMPMAQEGGQQAQGFGARGGGGGRPVQRQQLLPMPVVQQASLFIYLFIYLFIGSFLLFQMLGEKLYPLVDQLEHVHAAQVTGMLLEMDQTQVLHLLESPEDLKAKVAEAVGVLRGVTQFAAPPPPP</sequence>
<comment type="similarity">
    <text evidence="1">Belongs to the polyadenylate-binding protein type-1 family.</text>
</comment>
<dbReference type="InterPro" id="IPR036053">
    <property type="entry name" value="PABP-dom"/>
</dbReference>
<dbReference type="InterPro" id="IPR000504">
    <property type="entry name" value="RRM_dom"/>
</dbReference>
<feature type="domain" description="RRM" evidence="7">
    <location>
        <begin position="116"/>
        <end position="203"/>
    </location>
</feature>
<proteinExistence type="inferred from homology"/>
<dbReference type="SMART" id="SM00517">
    <property type="entry name" value="PolyA"/>
    <property type="match status" value="1"/>
</dbReference>
<feature type="transmembrane region" description="Helical" evidence="6">
    <location>
        <begin position="302"/>
        <end position="322"/>
    </location>
</feature>
<keyword evidence="6" id="KW-1133">Transmembrane helix</keyword>
<keyword evidence="3 4" id="KW-0694">RNA-binding</keyword>
<dbReference type="Pfam" id="PF00076">
    <property type="entry name" value="RRM_1"/>
    <property type="match status" value="2"/>
</dbReference>
<dbReference type="SMART" id="SM00360">
    <property type="entry name" value="RRM"/>
    <property type="match status" value="1"/>
</dbReference>
<dbReference type="InterPro" id="IPR012677">
    <property type="entry name" value="Nucleotide-bd_a/b_plait_sf"/>
</dbReference>
<gene>
    <name evidence="9" type="ORF">B296_00039081</name>
</gene>
<feature type="compositionally biased region" description="Low complexity" evidence="5">
    <location>
        <begin position="101"/>
        <end position="115"/>
    </location>
</feature>
<evidence type="ECO:0000313" key="10">
    <source>
        <dbReference type="Proteomes" id="UP000287651"/>
    </source>
</evidence>
<dbReference type="SUPFAM" id="SSF54928">
    <property type="entry name" value="RNA-binding domain, RBD"/>
    <property type="match status" value="2"/>
</dbReference>
<organism evidence="9 10">
    <name type="scientific">Ensete ventricosum</name>
    <name type="common">Abyssinian banana</name>
    <name type="synonym">Musa ensete</name>
    <dbReference type="NCBI Taxonomy" id="4639"/>
    <lineage>
        <taxon>Eukaryota</taxon>
        <taxon>Viridiplantae</taxon>
        <taxon>Streptophyta</taxon>
        <taxon>Embryophyta</taxon>
        <taxon>Tracheophyta</taxon>
        <taxon>Spermatophyta</taxon>
        <taxon>Magnoliopsida</taxon>
        <taxon>Liliopsida</taxon>
        <taxon>Zingiberales</taxon>
        <taxon>Musaceae</taxon>
        <taxon>Ensete</taxon>
    </lineage>
</organism>
<evidence type="ECO:0000256" key="1">
    <source>
        <dbReference type="ARBA" id="ARBA00008557"/>
    </source>
</evidence>
<evidence type="ECO:0000256" key="4">
    <source>
        <dbReference type="PROSITE-ProRule" id="PRU00176"/>
    </source>
</evidence>
<evidence type="ECO:0008006" key="11">
    <source>
        <dbReference type="Google" id="ProtNLM"/>
    </source>
</evidence>
<dbReference type="AlphaFoldDB" id="A0A426X6L7"/>
<keyword evidence="6" id="KW-0812">Transmembrane</keyword>
<dbReference type="EMBL" id="AMZH03025605">
    <property type="protein sequence ID" value="RRT35090.1"/>
    <property type="molecule type" value="Genomic_DNA"/>
</dbReference>
<evidence type="ECO:0000256" key="6">
    <source>
        <dbReference type="SAM" id="Phobius"/>
    </source>
</evidence>
<evidence type="ECO:0000313" key="9">
    <source>
        <dbReference type="EMBL" id="RRT35090.1"/>
    </source>
</evidence>
<evidence type="ECO:0000259" key="7">
    <source>
        <dbReference type="PROSITE" id="PS50102"/>
    </source>
</evidence>
<dbReference type="PANTHER" id="PTHR24012">
    <property type="entry name" value="RNA BINDING PROTEIN"/>
    <property type="match status" value="1"/>
</dbReference>
<keyword evidence="2" id="KW-0677">Repeat</keyword>
<feature type="domain" description="PABC" evidence="8">
    <location>
        <begin position="301"/>
        <end position="378"/>
    </location>
</feature>
<evidence type="ECO:0000256" key="2">
    <source>
        <dbReference type="ARBA" id="ARBA00022737"/>
    </source>
</evidence>
<name>A0A426X6L7_ENSVE</name>
<dbReference type="PROSITE" id="PS50102">
    <property type="entry name" value="RRM"/>
    <property type="match status" value="1"/>
</dbReference>
<dbReference type="Gene3D" id="1.10.1900.10">
    <property type="entry name" value="c-terminal domain of poly(a) binding protein"/>
    <property type="match status" value="1"/>
</dbReference>
<protein>
    <recommendedName>
        <fullName evidence="11">RRM domain-containing protein</fullName>
    </recommendedName>
</protein>
<evidence type="ECO:0000256" key="3">
    <source>
        <dbReference type="ARBA" id="ARBA00022884"/>
    </source>
</evidence>
<reference evidence="9 10" key="1">
    <citation type="journal article" date="2014" name="Agronomy (Basel)">
        <title>A Draft Genome Sequence for Ensete ventricosum, the Drought-Tolerant Tree Against Hunger.</title>
        <authorList>
            <person name="Harrison J."/>
            <person name="Moore K.A."/>
            <person name="Paszkiewicz K."/>
            <person name="Jones T."/>
            <person name="Grant M."/>
            <person name="Ambacheew D."/>
            <person name="Muzemil S."/>
            <person name="Studholme D.J."/>
        </authorList>
    </citation>
    <scope>NUCLEOTIDE SEQUENCE [LARGE SCALE GENOMIC DNA]</scope>
</reference>
<dbReference type="Proteomes" id="UP000287651">
    <property type="component" value="Unassembled WGS sequence"/>
</dbReference>
<keyword evidence="6" id="KW-0472">Membrane</keyword>
<dbReference type="SUPFAM" id="SSF63570">
    <property type="entry name" value="PABC (PABP) domain"/>
    <property type="match status" value="1"/>
</dbReference>
<dbReference type="InterPro" id="IPR035979">
    <property type="entry name" value="RBD_domain_sf"/>
</dbReference>
<evidence type="ECO:0000259" key="8">
    <source>
        <dbReference type="PROSITE" id="PS51309"/>
    </source>
</evidence>
<dbReference type="GO" id="GO:0003723">
    <property type="term" value="F:RNA binding"/>
    <property type="evidence" value="ECO:0007669"/>
    <property type="project" value="UniProtKB-UniRule"/>
</dbReference>
<dbReference type="PROSITE" id="PS51309">
    <property type="entry name" value="PABC"/>
    <property type="match status" value="1"/>
</dbReference>
<dbReference type="Pfam" id="PF00658">
    <property type="entry name" value="MLLE"/>
    <property type="match status" value="1"/>
</dbReference>